<dbReference type="EMBL" id="SMAD01000001">
    <property type="protein sequence ID" value="TCS89975.1"/>
    <property type="molecule type" value="Genomic_DNA"/>
</dbReference>
<organism evidence="3 4">
    <name type="scientific">Anseongella ginsenosidimutans</name>
    <dbReference type="NCBI Taxonomy" id="496056"/>
    <lineage>
        <taxon>Bacteria</taxon>
        <taxon>Pseudomonadati</taxon>
        <taxon>Bacteroidota</taxon>
        <taxon>Sphingobacteriia</taxon>
        <taxon>Sphingobacteriales</taxon>
        <taxon>Sphingobacteriaceae</taxon>
        <taxon>Anseongella</taxon>
    </lineage>
</organism>
<dbReference type="InterPro" id="IPR028994">
    <property type="entry name" value="Integrin_alpha_N"/>
</dbReference>
<feature type="chain" id="PRO_5020550623" evidence="2">
    <location>
        <begin position="23"/>
        <end position="386"/>
    </location>
</feature>
<dbReference type="PROSITE" id="PS51257">
    <property type="entry name" value="PROKAR_LIPOPROTEIN"/>
    <property type="match status" value="1"/>
</dbReference>
<dbReference type="SUPFAM" id="SSF69318">
    <property type="entry name" value="Integrin alpha N-terminal domain"/>
    <property type="match status" value="1"/>
</dbReference>
<feature type="signal peptide" evidence="2">
    <location>
        <begin position="1"/>
        <end position="22"/>
    </location>
</feature>
<dbReference type="Gene3D" id="2.130.10.130">
    <property type="entry name" value="Integrin alpha, N-terminal"/>
    <property type="match status" value="2"/>
</dbReference>
<keyword evidence="1 2" id="KW-0732">Signal</keyword>
<accession>A0A4R3KWI8</accession>
<proteinExistence type="predicted"/>
<dbReference type="Pfam" id="PF13517">
    <property type="entry name" value="FG-GAP_3"/>
    <property type="match status" value="2"/>
</dbReference>
<dbReference type="RefSeq" id="WP_132127446.1">
    <property type="nucleotide sequence ID" value="NZ_SMAD01000001.1"/>
</dbReference>
<dbReference type="AlphaFoldDB" id="A0A4R3KWI8"/>
<evidence type="ECO:0000313" key="4">
    <source>
        <dbReference type="Proteomes" id="UP000295807"/>
    </source>
</evidence>
<sequence length="386" mass="43008">MNKGAILVPFAACLLGGGACHAQSGVEPEFKKHTLSSEFISEGIAAGDVNQDGQTDIMAGAFWFEAPSWKAHEISAPQTFSVDKGYSNSMLNFSMDVNQDGWIDQIRIDFPGKAAYWHENPRNKEGHWKVHTIFETVGNESPRFEDVDGDGRPDLICADSKAKEMIWLRAPSEKGETTWQRYTISGSNAPGTHIFSHGLGFDDVNGDGRKDVLIKEGWWESPADPRQPGWKFHEANFGEDCSQMYTYDFDKDGDLDVISTSAHRFGVWWHEQGASGEGTWETHEISKALSQTHATSLTDLNGDGYPDLVTGMRYFAHLGKDPGEQNDPLLVWFEFKPGNEPSWTLHEIDRDSGVGLNNVVEDITGDGQKDILIANKKGVFFFERIK</sequence>
<name>A0A4R3KWI8_9SPHI</name>
<dbReference type="OrthoDB" id="9816120at2"/>
<reference evidence="3 4" key="1">
    <citation type="submission" date="2019-03" db="EMBL/GenBank/DDBJ databases">
        <title>Genomic Encyclopedia of Type Strains, Phase IV (KMG-IV): sequencing the most valuable type-strain genomes for metagenomic binning, comparative biology and taxonomic classification.</title>
        <authorList>
            <person name="Goeker M."/>
        </authorList>
    </citation>
    <scope>NUCLEOTIDE SEQUENCE [LARGE SCALE GENOMIC DNA]</scope>
    <source>
        <strain evidence="3 4">DSM 21100</strain>
    </source>
</reference>
<evidence type="ECO:0000256" key="2">
    <source>
        <dbReference type="SAM" id="SignalP"/>
    </source>
</evidence>
<dbReference type="PANTHER" id="PTHR44103:SF1">
    <property type="entry name" value="PROPROTEIN CONVERTASE P"/>
    <property type="match status" value="1"/>
</dbReference>
<comment type="caution">
    <text evidence="3">The sequence shown here is derived from an EMBL/GenBank/DDBJ whole genome shotgun (WGS) entry which is preliminary data.</text>
</comment>
<gene>
    <name evidence="3" type="ORF">EDD80_101172</name>
</gene>
<keyword evidence="4" id="KW-1185">Reference proteome</keyword>
<dbReference type="PANTHER" id="PTHR44103">
    <property type="entry name" value="PROPROTEIN CONVERTASE P"/>
    <property type="match status" value="1"/>
</dbReference>
<evidence type="ECO:0000313" key="3">
    <source>
        <dbReference type="EMBL" id="TCS89975.1"/>
    </source>
</evidence>
<dbReference type="InterPro" id="IPR013517">
    <property type="entry name" value="FG-GAP"/>
</dbReference>
<evidence type="ECO:0000256" key="1">
    <source>
        <dbReference type="ARBA" id="ARBA00022729"/>
    </source>
</evidence>
<dbReference type="Proteomes" id="UP000295807">
    <property type="component" value="Unassembled WGS sequence"/>
</dbReference>
<protein>
    <submittedName>
        <fullName evidence="3">VCBS repeat protein</fullName>
    </submittedName>
</protein>